<dbReference type="Pfam" id="PF00226">
    <property type="entry name" value="DnaJ"/>
    <property type="match status" value="1"/>
</dbReference>
<dbReference type="GO" id="GO:0005681">
    <property type="term" value="C:spliceosomal complex"/>
    <property type="evidence" value="ECO:0007669"/>
    <property type="project" value="TreeGrafter"/>
</dbReference>
<feature type="compositionally biased region" description="Polar residues" evidence="6">
    <location>
        <begin position="425"/>
        <end position="443"/>
    </location>
</feature>
<organism evidence="8 9">
    <name type="scientific">Cytospora paraplurivora</name>
    <dbReference type="NCBI Taxonomy" id="2898453"/>
    <lineage>
        <taxon>Eukaryota</taxon>
        <taxon>Fungi</taxon>
        <taxon>Dikarya</taxon>
        <taxon>Ascomycota</taxon>
        <taxon>Pezizomycotina</taxon>
        <taxon>Sordariomycetes</taxon>
        <taxon>Sordariomycetidae</taxon>
        <taxon>Diaporthales</taxon>
        <taxon>Cytosporaceae</taxon>
        <taxon>Cytospora</taxon>
    </lineage>
</organism>
<feature type="compositionally biased region" description="Basic and acidic residues" evidence="6">
    <location>
        <begin position="478"/>
        <end position="490"/>
    </location>
</feature>
<evidence type="ECO:0000313" key="9">
    <source>
        <dbReference type="Proteomes" id="UP001320245"/>
    </source>
</evidence>
<accession>A0AAN9UU99</accession>
<protein>
    <recommendedName>
        <fullName evidence="7">J domain-containing protein</fullName>
    </recommendedName>
</protein>
<dbReference type="InterPro" id="IPR052094">
    <property type="entry name" value="Pre-mRNA-splicing_ERAD"/>
</dbReference>
<keyword evidence="9" id="KW-1185">Reference proteome</keyword>
<dbReference type="SUPFAM" id="SSF46565">
    <property type="entry name" value="Chaperone J-domain"/>
    <property type="match status" value="1"/>
</dbReference>
<keyword evidence="4" id="KW-0143">Chaperone</keyword>
<dbReference type="PANTHER" id="PTHR44313">
    <property type="entry name" value="DNAJ HOMOLOG SUBFAMILY C MEMBER 17"/>
    <property type="match status" value="1"/>
</dbReference>
<feature type="compositionally biased region" description="Pro residues" evidence="6">
    <location>
        <begin position="110"/>
        <end position="124"/>
    </location>
</feature>
<dbReference type="GO" id="GO:0000390">
    <property type="term" value="P:spliceosomal complex disassembly"/>
    <property type="evidence" value="ECO:0007669"/>
    <property type="project" value="TreeGrafter"/>
</dbReference>
<feature type="compositionally biased region" description="Polar residues" evidence="6">
    <location>
        <begin position="92"/>
        <end position="106"/>
    </location>
</feature>
<keyword evidence="5" id="KW-0539">Nucleus</keyword>
<feature type="domain" description="J" evidence="7">
    <location>
        <begin position="8"/>
        <end position="76"/>
    </location>
</feature>
<gene>
    <name evidence="8" type="ORF">SLS53_000170</name>
</gene>
<evidence type="ECO:0000256" key="4">
    <source>
        <dbReference type="ARBA" id="ARBA00023186"/>
    </source>
</evidence>
<feature type="compositionally biased region" description="Basic and acidic residues" evidence="6">
    <location>
        <begin position="309"/>
        <end position="346"/>
    </location>
</feature>
<feature type="compositionally biased region" description="Pro residues" evidence="6">
    <location>
        <begin position="455"/>
        <end position="464"/>
    </location>
</feature>
<dbReference type="AlphaFoldDB" id="A0AAN9UU99"/>
<dbReference type="InterPro" id="IPR001623">
    <property type="entry name" value="DnaJ_domain"/>
</dbReference>
<feature type="compositionally biased region" description="Basic and acidic residues" evidence="6">
    <location>
        <begin position="150"/>
        <end position="199"/>
    </location>
</feature>
<dbReference type="InterPro" id="IPR018253">
    <property type="entry name" value="DnaJ_domain_CS"/>
</dbReference>
<reference evidence="8 9" key="1">
    <citation type="journal article" date="2023" name="PLoS ONE">
        <title>Cytospora paraplurivora sp. nov. isolated from orchards with fruit tree decline syndrome in Ontario, Canada.</title>
        <authorList>
            <person name="Ilyukhin E."/>
            <person name="Nguyen H.D.T."/>
            <person name="Castle A.J."/>
            <person name="Ellouze W."/>
        </authorList>
    </citation>
    <scope>NUCLEOTIDE SEQUENCE [LARGE SCALE GENOMIC DNA]</scope>
    <source>
        <strain evidence="8 9">FDS-564</strain>
    </source>
</reference>
<dbReference type="PROSITE" id="PS00636">
    <property type="entry name" value="DNAJ_1"/>
    <property type="match status" value="1"/>
</dbReference>
<proteinExistence type="predicted"/>
<dbReference type="PANTHER" id="PTHR44313:SF1">
    <property type="entry name" value="DNAJ HOMOLOG SUBFAMILY C MEMBER 17"/>
    <property type="match status" value="1"/>
</dbReference>
<evidence type="ECO:0000256" key="2">
    <source>
        <dbReference type="ARBA" id="ARBA00004496"/>
    </source>
</evidence>
<dbReference type="InterPro" id="IPR036869">
    <property type="entry name" value="J_dom_sf"/>
</dbReference>
<sequence>MDFPLPPDPYKALGVDTTADAAAIKTAYRKLVLRCHPDKFPDPTIKAQKQEEFHGVQQAYEILGNEDKKRQYDLEVHAKKLREELQKKGAEPSSTNGNSRYYNVNVRTAEPPPGWSPSSRPPPQKSNSHKPYSGLFSQSWEHGIPSRSKAYHDEGRTARRAASYEKPKREDSRERRRRTEEEREKERRREQEEEEEMKRERRQKNLAKERERELRDRDLKEKARKREREEREARLREQEREQRARDDAKREKRLRERERAEREREREAKRKQDADEKIRAKAKPYVEHSGFSEEDEDTRKGPSKKPSKKHGDSPTRDKPSLKQRDRSGPRDESPTDDKGQSAHEKFQSALAYAAQYVQETKNKAGKPAPKVAPDVPSYSAAYPDPNEKFAPPAAKRRGSGDAKYAKGEPITVDVSGPSKERPEMTNVSPTQQIPPRLQKSYTSPPGHMPQAHTAAPPPPPPPPRAQFGLNRSYTLQPDHFDAGRLSGEKHRQSRRRASFDEEDYFEHSPQPRVRKYSVNRDKGAAPRTVESRYKEPYGPSSGAPFPKVKMAPAYGPEHVATAKRYADPELSEYQAPSYSEYHSTQTAY</sequence>
<evidence type="ECO:0000256" key="1">
    <source>
        <dbReference type="ARBA" id="ARBA00004123"/>
    </source>
</evidence>
<dbReference type="EMBL" id="JAJSPL020000001">
    <property type="protein sequence ID" value="KAK7749594.1"/>
    <property type="molecule type" value="Genomic_DNA"/>
</dbReference>
<dbReference type="Proteomes" id="UP001320245">
    <property type="component" value="Unassembled WGS sequence"/>
</dbReference>
<dbReference type="PRINTS" id="PR00625">
    <property type="entry name" value="JDOMAIN"/>
</dbReference>
<feature type="compositionally biased region" description="Basic and acidic residues" evidence="6">
    <location>
        <begin position="518"/>
        <end position="535"/>
    </location>
</feature>
<evidence type="ECO:0000313" key="8">
    <source>
        <dbReference type="EMBL" id="KAK7749594.1"/>
    </source>
</evidence>
<comment type="subcellular location">
    <subcellularLocation>
        <location evidence="2">Cytoplasm</location>
    </subcellularLocation>
    <subcellularLocation>
        <location evidence="1">Nucleus</location>
    </subcellularLocation>
</comment>
<dbReference type="GO" id="GO:0005737">
    <property type="term" value="C:cytoplasm"/>
    <property type="evidence" value="ECO:0007669"/>
    <property type="project" value="UniProtKB-SubCell"/>
</dbReference>
<evidence type="ECO:0000259" key="7">
    <source>
        <dbReference type="PROSITE" id="PS50076"/>
    </source>
</evidence>
<dbReference type="PROSITE" id="PS50076">
    <property type="entry name" value="DNAJ_2"/>
    <property type="match status" value="1"/>
</dbReference>
<feature type="compositionally biased region" description="Basic and acidic residues" evidence="6">
    <location>
        <begin position="206"/>
        <end position="279"/>
    </location>
</feature>
<dbReference type="Gene3D" id="1.10.287.110">
    <property type="entry name" value="DnaJ domain"/>
    <property type="match status" value="1"/>
</dbReference>
<feature type="region of interest" description="Disordered" evidence="6">
    <location>
        <begin position="83"/>
        <end position="549"/>
    </location>
</feature>
<dbReference type="SMART" id="SM00271">
    <property type="entry name" value="DnaJ"/>
    <property type="match status" value="1"/>
</dbReference>
<evidence type="ECO:0000256" key="3">
    <source>
        <dbReference type="ARBA" id="ARBA00022490"/>
    </source>
</evidence>
<name>A0AAN9UU99_9PEZI</name>
<feature type="compositionally biased region" description="Polar residues" evidence="6">
    <location>
        <begin position="125"/>
        <end position="140"/>
    </location>
</feature>
<comment type="caution">
    <text evidence="8">The sequence shown here is derived from an EMBL/GenBank/DDBJ whole genome shotgun (WGS) entry which is preliminary data.</text>
</comment>
<evidence type="ECO:0000256" key="5">
    <source>
        <dbReference type="ARBA" id="ARBA00023242"/>
    </source>
</evidence>
<keyword evidence="3" id="KW-0963">Cytoplasm</keyword>
<evidence type="ECO:0000256" key="6">
    <source>
        <dbReference type="SAM" id="MobiDB-lite"/>
    </source>
</evidence>
<dbReference type="CDD" id="cd06257">
    <property type="entry name" value="DnaJ"/>
    <property type="match status" value="1"/>
</dbReference>